<keyword evidence="1" id="KW-0472">Membrane</keyword>
<keyword evidence="1" id="KW-0812">Transmembrane</keyword>
<feature type="transmembrane region" description="Helical" evidence="1">
    <location>
        <begin position="20"/>
        <end position="38"/>
    </location>
</feature>
<evidence type="ECO:0000313" key="3">
    <source>
        <dbReference type="Proteomes" id="UP000429980"/>
    </source>
</evidence>
<dbReference type="EMBL" id="NILF01000020">
    <property type="protein sequence ID" value="TWL42396.1"/>
    <property type="molecule type" value="Genomic_DNA"/>
</dbReference>
<reference evidence="2 3" key="1">
    <citation type="submission" date="2019-06" db="EMBL/GenBank/DDBJ databases">
        <title>Genome sequence analysis of &gt;100 Bacillus licheniformis strains suggests intrinsic resistance to this species.</title>
        <authorList>
            <person name="Wels M."/>
            <person name="Siezen R.J."/>
            <person name="Johansen E."/>
            <person name="Stuer-Lauridsen B."/>
            <person name="Bjerre K."/>
            <person name="Nielsen B.K.K."/>
        </authorList>
    </citation>
    <scope>NUCLEOTIDE SEQUENCE [LARGE SCALE GENOMIC DNA]</scope>
    <source>
        <strain evidence="2 3">BAC-15381</strain>
    </source>
</reference>
<organism evidence="2 3">
    <name type="scientific">Bacillus paralicheniformis</name>
    <dbReference type="NCBI Taxonomy" id="1648923"/>
    <lineage>
        <taxon>Bacteria</taxon>
        <taxon>Bacillati</taxon>
        <taxon>Bacillota</taxon>
        <taxon>Bacilli</taxon>
        <taxon>Bacillales</taxon>
        <taxon>Bacillaceae</taxon>
        <taxon>Bacillus</taxon>
    </lineage>
</organism>
<sequence length="39" mass="4630">MPLSLPLLHSSFLLFKNIKITFINFILQKIIVIGNYFYE</sequence>
<dbReference type="Proteomes" id="UP000429980">
    <property type="component" value="Unassembled WGS sequence"/>
</dbReference>
<evidence type="ECO:0000313" key="2">
    <source>
        <dbReference type="EMBL" id="TWL42396.1"/>
    </source>
</evidence>
<accession>A0ABY3FZ95</accession>
<keyword evidence="3" id="KW-1185">Reference proteome</keyword>
<keyword evidence="1" id="KW-1133">Transmembrane helix</keyword>
<protein>
    <submittedName>
        <fullName evidence="2">Uncharacterized protein</fullName>
    </submittedName>
</protein>
<name>A0ABY3FZ95_9BACI</name>
<evidence type="ECO:0000256" key="1">
    <source>
        <dbReference type="SAM" id="Phobius"/>
    </source>
</evidence>
<gene>
    <name evidence="2" type="ORF">CHCC15381_3758</name>
</gene>
<proteinExistence type="predicted"/>
<comment type="caution">
    <text evidence="2">The sequence shown here is derived from an EMBL/GenBank/DDBJ whole genome shotgun (WGS) entry which is preliminary data.</text>
</comment>